<accession>A0ACB7PSG6</accession>
<name>A0ACB7PSG6_9PEZI</name>
<sequence length="288" mass="32369">MFPPFALPNVWGVGQASTNLLFPFVSACPPDHLWSDHRELLTSPRTPIYARGLDRLQPRPITRDHLLFIHTRMGGRSAQPRCKLVQAIAYLLNRPASQRLSCDLSPLNPPIVIARQVPLPPCECLVRGGEGRLHSHSVPIEQDRHATRLSNSGIPWFVPRQLYSSLYMGTCTHRCCGGANGASLSMVMRNREIFSIPPLSAGFREAVASEKRRVADSLTFLLLVKMNVSYKQVLSRFKVSSQLQSRFSILLFFLFCYFLQVNARLRLVAKHVPYLQVTSTSKLDCATV</sequence>
<proteinExistence type="predicted"/>
<organism evidence="1 2">
    <name type="scientific">Chaetomium tenue</name>
    <dbReference type="NCBI Taxonomy" id="1854479"/>
    <lineage>
        <taxon>Eukaryota</taxon>
        <taxon>Fungi</taxon>
        <taxon>Dikarya</taxon>
        <taxon>Ascomycota</taxon>
        <taxon>Pezizomycotina</taxon>
        <taxon>Sordariomycetes</taxon>
        <taxon>Sordariomycetidae</taxon>
        <taxon>Sordariales</taxon>
        <taxon>Chaetomiaceae</taxon>
        <taxon>Chaetomium</taxon>
    </lineage>
</organism>
<protein>
    <submittedName>
        <fullName evidence="1">Uncharacterized protein</fullName>
    </submittedName>
</protein>
<evidence type="ECO:0000313" key="1">
    <source>
        <dbReference type="EMBL" id="KAH6651163.1"/>
    </source>
</evidence>
<dbReference type="EMBL" id="JAGIZQ010000001">
    <property type="protein sequence ID" value="KAH6651163.1"/>
    <property type="molecule type" value="Genomic_DNA"/>
</dbReference>
<reference evidence="1 2" key="1">
    <citation type="journal article" date="2021" name="Nat. Commun.">
        <title>Genetic determinants of endophytism in the Arabidopsis root mycobiome.</title>
        <authorList>
            <person name="Mesny F."/>
            <person name="Miyauchi S."/>
            <person name="Thiergart T."/>
            <person name="Pickel B."/>
            <person name="Atanasova L."/>
            <person name="Karlsson M."/>
            <person name="Huettel B."/>
            <person name="Barry K.W."/>
            <person name="Haridas S."/>
            <person name="Chen C."/>
            <person name="Bauer D."/>
            <person name="Andreopoulos W."/>
            <person name="Pangilinan J."/>
            <person name="LaButti K."/>
            <person name="Riley R."/>
            <person name="Lipzen A."/>
            <person name="Clum A."/>
            <person name="Drula E."/>
            <person name="Henrissat B."/>
            <person name="Kohler A."/>
            <person name="Grigoriev I.V."/>
            <person name="Martin F.M."/>
            <person name="Hacquard S."/>
        </authorList>
    </citation>
    <scope>NUCLEOTIDE SEQUENCE [LARGE SCALE GENOMIC DNA]</scope>
    <source>
        <strain evidence="1 2">MPI-SDFR-AT-0079</strain>
    </source>
</reference>
<dbReference type="Proteomes" id="UP000724584">
    <property type="component" value="Unassembled WGS sequence"/>
</dbReference>
<evidence type="ECO:0000313" key="2">
    <source>
        <dbReference type="Proteomes" id="UP000724584"/>
    </source>
</evidence>
<comment type="caution">
    <text evidence="1">The sequence shown here is derived from an EMBL/GenBank/DDBJ whole genome shotgun (WGS) entry which is preliminary data.</text>
</comment>
<keyword evidence="2" id="KW-1185">Reference proteome</keyword>
<gene>
    <name evidence="1" type="ORF">F5144DRAFT_77635</name>
</gene>